<protein>
    <submittedName>
        <fullName evidence="3">HNH endonuclease</fullName>
    </submittedName>
</protein>
<dbReference type="Pfam" id="PF01844">
    <property type="entry name" value="HNH"/>
    <property type="match status" value="1"/>
</dbReference>
<keyword evidence="3" id="KW-0255">Endonuclease</keyword>
<keyword evidence="3" id="KW-0378">Hydrolase</keyword>
<dbReference type="RefSeq" id="WP_310902393.1">
    <property type="nucleotide sequence ID" value="NZ_JAMQOS010000010.1"/>
</dbReference>
<dbReference type="Proteomes" id="UP001268864">
    <property type="component" value="Unassembled WGS sequence"/>
</dbReference>
<keyword evidence="3" id="KW-0540">Nuclease</keyword>
<evidence type="ECO:0000313" key="3">
    <source>
        <dbReference type="EMBL" id="MDS0284727.1"/>
    </source>
</evidence>
<organism evidence="3 4">
    <name type="scientific">Haloarcula onubensis</name>
    <dbReference type="NCBI Taxonomy" id="2950539"/>
    <lineage>
        <taxon>Archaea</taxon>
        <taxon>Methanobacteriati</taxon>
        <taxon>Methanobacteriota</taxon>
        <taxon>Stenosarchaea group</taxon>
        <taxon>Halobacteria</taxon>
        <taxon>Halobacteriales</taxon>
        <taxon>Haloarculaceae</taxon>
        <taxon>Haloarcula</taxon>
    </lineage>
</organism>
<evidence type="ECO:0000259" key="2">
    <source>
        <dbReference type="SMART" id="SM00507"/>
    </source>
</evidence>
<proteinExistence type="predicted"/>
<dbReference type="Gene3D" id="1.10.30.50">
    <property type="match status" value="1"/>
</dbReference>
<dbReference type="SMART" id="SM00507">
    <property type="entry name" value="HNHc"/>
    <property type="match status" value="1"/>
</dbReference>
<feature type="compositionally biased region" description="Pro residues" evidence="1">
    <location>
        <begin position="83"/>
        <end position="101"/>
    </location>
</feature>
<name>A0ABU2FVD1_9EURY</name>
<gene>
    <name evidence="3" type="ORF">NDI86_21735</name>
</gene>
<feature type="domain" description="HNH nuclease" evidence="2">
    <location>
        <begin position="17"/>
        <end position="68"/>
    </location>
</feature>
<keyword evidence="4" id="KW-1185">Reference proteome</keyword>
<dbReference type="GO" id="GO:0004519">
    <property type="term" value="F:endonuclease activity"/>
    <property type="evidence" value="ECO:0007669"/>
    <property type="project" value="UniProtKB-KW"/>
</dbReference>
<feature type="compositionally biased region" description="Basic and acidic residues" evidence="1">
    <location>
        <begin position="8"/>
        <end position="17"/>
    </location>
</feature>
<dbReference type="InterPro" id="IPR003615">
    <property type="entry name" value="HNH_nuc"/>
</dbReference>
<evidence type="ECO:0000313" key="4">
    <source>
        <dbReference type="Proteomes" id="UP001268864"/>
    </source>
</evidence>
<feature type="region of interest" description="Disordered" evidence="1">
    <location>
        <begin position="1"/>
        <end position="20"/>
    </location>
</feature>
<feature type="region of interest" description="Disordered" evidence="1">
    <location>
        <begin position="71"/>
        <end position="101"/>
    </location>
</feature>
<dbReference type="InterPro" id="IPR002711">
    <property type="entry name" value="HNH"/>
</dbReference>
<feature type="compositionally biased region" description="Basic and acidic residues" evidence="1">
    <location>
        <begin position="35"/>
        <end position="49"/>
    </location>
</feature>
<accession>A0ABU2FVD1</accession>
<reference evidence="3 4" key="1">
    <citation type="submission" date="2022-06" db="EMBL/GenBank/DDBJ databases">
        <title>Halomicroarcula sp. a new haloarchaeum isolate from saline soil.</title>
        <authorList>
            <person name="Strakova D."/>
            <person name="Galisteo C."/>
            <person name="Sanchez-Porro C."/>
            <person name="Ventosa A."/>
        </authorList>
    </citation>
    <scope>NUCLEOTIDE SEQUENCE [LARGE SCALE GENOMIC DNA]</scope>
    <source>
        <strain evidence="3 4">S3CR25-11</strain>
    </source>
</reference>
<feature type="region of interest" description="Disordered" evidence="1">
    <location>
        <begin position="33"/>
        <end position="59"/>
    </location>
</feature>
<evidence type="ECO:0000256" key="1">
    <source>
        <dbReference type="SAM" id="MobiDB-lite"/>
    </source>
</evidence>
<comment type="caution">
    <text evidence="3">The sequence shown here is derived from an EMBL/GenBank/DDBJ whole genome shotgun (WGS) entry which is preliminary data.</text>
</comment>
<sequence length="101" mass="11754">MTEDQDDRDAREQARREYWKRRSAKGWRCPSCRRSRSEVDRVDVHHRDGNPNNNDPDNLVALCRRCHLSGRHDRDVDQEALAPPQPRYTSPPSPRNLGPGP</sequence>
<dbReference type="EMBL" id="JAMQOS010000010">
    <property type="protein sequence ID" value="MDS0284727.1"/>
    <property type="molecule type" value="Genomic_DNA"/>
</dbReference>